<feature type="transmembrane region" description="Helical" evidence="9">
    <location>
        <begin position="173"/>
        <end position="196"/>
    </location>
</feature>
<dbReference type="InterPro" id="IPR000276">
    <property type="entry name" value="GPCR_Rhodpsn"/>
</dbReference>
<dbReference type="PROSITE" id="PS50262">
    <property type="entry name" value="G_PROTEIN_RECEP_F1_2"/>
    <property type="match status" value="1"/>
</dbReference>
<evidence type="ECO:0000313" key="14">
    <source>
        <dbReference type="RefSeq" id="XP_022311889.1"/>
    </source>
</evidence>
<feature type="transmembrane region" description="Helical" evidence="9">
    <location>
        <begin position="129"/>
        <end position="148"/>
    </location>
</feature>
<evidence type="ECO:0000313" key="13">
    <source>
        <dbReference type="RefSeq" id="XP_022311888.1"/>
    </source>
</evidence>
<evidence type="ECO:0000256" key="7">
    <source>
        <dbReference type="ARBA" id="ARBA00023170"/>
    </source>
</evidence>
<gene>
    <name evidence="12 13 14" type="primary">LOC111117100</name>
</gene>
<keyword evidence="3 9" id="KW-0812">Transmembrane</keyword>
<keyword evidence="6 9" id="KW-0472">Membrane</keyword>
<proteinExistence type="predicted"/>
<accession>A0A8B8C821</accession>
<evidence type="ECO:0000256" key="8">
    <source>
        <dbReference type="ARBA" id="ARBA00023224"/>
    </source>
</evidence>
<evidence type="ECO:0000259" key="10">
    <source>
        <dbReference type="PROSITE" id="PS50262"/>
    </source>
</evidence>
<dbReference type="GO" id="GO:0008528">
    <property type="term" value="F:G protein-coupled peptide receptor activity"/>
    <property type="evidence" value="ECO:0007669"/>
    <property type="project" value="TreeGrafter"/>
</dbReference>
<feature type="transmembrane region" description="Helical" evidence="9">
    <location>
        <begin position="88"/>
        <end position="108"/>
    </location>
</feature>
<feature type="domain" description="G-protein coupled receptors family 1 profile" evidence="10">
    <location>
        <begin position="30"/>
        <end position="297"/>
    </location>
</feature>
<keyword evidence="5" id="KW-0297">G-protein coupled receptor</keyword>
<keyword evidence="8" id="KW-0807">Transducer</keyword>
<keyword evidence="11" id="KW-1185">Reference proteome</keyword>
<keyword evidence="2" id="KW-1003">Cell membrane</keyword>
<organism evidence="11 12">
    <name type="scientific">Crassostrea virginica</name>
    <name type="common">Eastern oyster</name>
    <dbReference type="NCBI Taxonomy" id="6565"/>
    <lineage>
        <taxon>Eukaryota</taxon>
        <taxon>Metazoa</taxon>
        <taxon>Spiralia</taxon>
        <taxon>Lophotrochozoa</taxon>
        <taxon>Mollusca</taxon>
        <taxon>Bivalvia</taxon>
        <taxon>Autobranchia</taxon>
        <taxon>Pteriomorphia</taxon>
        <taxon>Ostreida</taxon>
        <taxon>Ostreoidea</taxon>
        <taxon>Ostreidae</taxon>
        <taxon>Crassostrea</taxon>
    </lineage>
</organism>
<feature type="transmembrane region" description="Helical" evidence="9">
    <location>
        <begin position="238"/>
        <end position="258"/>
    </location>
</feature>
<comment type="subcellular location">
    <subcellularLocation>
        <location evidence="1">Cell membrane</location>
        <topology evidence="1">Multi-pass membrane protein</topology>
    </subcellularLocation>
</comment>
<dbReference type="GeneID" id="111117100"/>
<dbReference type="Proteomes" id="UP000694844">
    <property type="component" value="Chromosome 10"/>
</dbReference>
<keyword evidence="7" id="KW-0675">Receptor</keyword>
<dbReference type="SUPFAM" id="SSF81321">
    <property type="entry name" value="Family A G protein-coupled receptor-like"/>
    <property type="match status" value="1"/>
</dbReference>
<evidence type="ECO:0000256" key="4">
    <source>
        <dbReference type="ARBA" id="ARBA00022989"/>
    </source>
</evidence>
<evidence type="ECO:0000256" key="9">
    <source>
        <dbReference type="SAM" id="Phobius"/>
    </source>
</evidence>
<dbReference type="PRINTS" id="PR00237">
    <property type="entry name" value="GPCRRHODOPSN"/>
</dbReference>
<protein>
    <submittedName>
        <fullName evidence="12 13">Mu-type opioid receptor-like</fullName>
    </submittedName>
</protein>
<dbReference type="KEGG" id="cvn:111117100"/>
<dbReference type="GO" id="GO:0007218">
    <property type="term" value="P:neuropeptide signaling pathway"/>
    <property type="evidence" value="ECO:0007669"/>
    <property type="project" value="TreeGrafter"/>
</dbReference>
<dbReference type="RefSeq" id="XP_022311887.1">
    <property type="nucleotide sequence ID" value="XM_022456179.1"/>
</dbReference>
<evidence type="ECO:0000256" key="1">
    <source>
        <dbReference type="ARBA" id="ARBA00004651"/>
    </source>
</evidence>
<feature type="transmembrane region" description="Helical" evidence="9">
    <location>
        <begin position="278"/>
        <end position="300"/>
    </location>
</feature>
<dbReference type="CDD" id="cd00637">
    <property type="entry name" value="7tm_classA_rhodopsin-like"/>
    <property type="match status" value="1"/>
</dbReference>
<feature type="transmembrane region" description="Helical" evidence="9">
    <location>
        <begin position="18"/>
        <end position="37"/>
    </location>
</feature>
<dbReference type="InterPro" id="IPR017452">
    <property type="entry name" value="GPCR_Rhodpsn_7TM"/>
</dbReference>
<dbReference type="AlphaFoldDB" id="A0A8B8C821"/>
<keyword evidence="4 9" id="KW-1133">Transmembrane helix</keyword>
<dbReference type="OrthoDB" id="6144443at2759"/>
<feature type="transmembrane region" description="Helical" evidence="9">
    <location>
        <begin position="49"/>
        <end position="68"/>
    </location>
</feature>
<evidence type="ECO:0000256" key="2">
    <source>
        <dbReference type="ARBA" id="ARBA00022475"/>
    </source>
</evidence>
<name>A0A8B8C821_CRAVI</name>
<dbReference type="RefSeq" id="XP_022311889.1">
    <property type="nucleotide sequence ID" value="XM_022456181.1"/>
</dbReference>
<evidence type="ECO:0000256" key="3">
    <source>
        <dbReference type="ARBA" id="ARBA00022692"/>
    </source>
</evidence>
<dbReference type="Pfam" id="PF00001">
    <property type="entry name" value="7tm_1"/>
    <property type="match status" value="1"/>
</dbReference>
<evidence type="ECO:0000256" key="5">
    <source>
        <dbReference type="ARBA" id="ARBA00023040"/>
    </source>
</evidence>
<reference evidence="12 13" key="1">
    <citation type="submission" date="2025-04" db="UniProtKB">
        <authorList>
            <consortium name="RefSeq"/>
        </authorList>
    </citation>
    <scope>IDENTIFICATION</scope>
    <source>
        <tissue evidence="12 13">Whole sample</tissue>
    </source>
</reference>
<dbReference type="Gene3D" id="1.20.1070.10">
    <property type="entry name" value="Rhodopsin 7-helix transmembrane proteins"/>
    <property type="match status" value="1"/>
</dbReference>
<dbReference type="PANTHER" id="PTHR24230">
    <property type="entry name" value="G-PROTEIN COUPLED RECEPTOR"/>
    <property type="match status" value="1"/>
</dbReference>
<dbReference type="GO" id="GO:0005886">
    <property type="term" value="C:plasma membrane"/>
    <property type="evidence" value="ECO:0007669"/>
    <property type="project" value="UniProtKB-SubCell"/>
</dbReference>
<dbReference type="RefSeq" id="XP_022311888.1">
    <property type="nucleotide sequence ID" value="XM_022456180.1"/>
</dbReference>
<evidence type="ECO:0000313" key="12">
    <source>
        <dbReference type="RefSeq" id="XP_022311887.1"/>
    </source>
</evidence>
<evidence type="ECO:0000256" key="6">
    <source>
        <dbReference type="ARBA" id="ARBA00023136"/>
    </source>
</evidence>
<evidence type="ECO:0000313" key="11">
    <source>
        <dbReference type="Proteomes" id="UP000694844"/>
    </source>
</evidence>
<dbReference type="PANTHER" id="PTHR24230:SF158">
    <property type="entry name" value="G-PROTEIN COUPLED RECEPTORS FAMILY 1 PROFILE DOMAIN-CONTAINING PROTEIN"/>
    <property type="match status" value="1"/>
</dbReference>
<sequence length="318" mass="35940">MDVDLDTEFQRKIMPTSVLYNIATSLGILGNVAVLLVYNFRFKRQKHRYYIPVLAWADLSGCVTNSVYFNTLDVYHVTYPSDPLCRLLSFLVIFNSGVSSHVILIIALQRYLTLCRPFGKQLTGRARRLSLVIVTVLALIYGLPASYASGTHGQNKTSTCGIVSEDKKLFQKTYFGCMLFLNLLNILITAGLYLPVVRIVYNSISRLEETFPENTETNESGETVGGSKVSRAFAKHSMSLTVLCIIIVFIVSFLPSLIIQSLAMKQANVENSTSEINLYHFFGRFYTFNHVLNPIIYLGFDKKFRRKIISLLLNHKTT</sequence>